<dbReference type="InterPro" id="IPR046805">
    <property type="entry name" value="Tra1_ring"/>
</dbReference>
<dbReference type="InterPro" id="IPR003151">
    <property type="entry name" value="PIK-rel_kinase_FAT"/>
</dbReference>
<name>D8PQ42_SCHCM</name>
<dbReference type="OMA" id="CLDLYGQ"/>
<dbReference type="InParanoid" id="D8PQ42"/>
<dbReference type="GO" id="GO:0006281">
    <property type="term" value="P:DNA repair"/>
    <property type="evidence" value="ECO:0007669"/>
    <property type="project" value="TreeGrafter"/>
</dbReference>
<organism evidence="5">
    <name type="scientific">Schizophyllum commune (strain H4-8 / FGSC 9210)</name>
    <name type="common">Split gill fungus</name>
    <dbReference type="NCBI Taxonomy" id="578458"/>
    <lineage>
        <taxon>Eukaryota</taxon>
        <taxon>Fungi</taxon>
        <taxon>Dikarya</taxon>
        <taxon>Basidiomycota</taxon>
        <taxon>Agaricomycotina</taxon>
        <taxon>Agaricomycetes</taxon>
        <taxon>Agaricomycetidae</taxon>
        <taxon>Agaricales</taxon>
        <taxon>Schizophyllaceae</taxon>
        <taxon>Schizophyllum</taxon>
    </lineage>
</organism>
<dbReference type="InterPro" id="IPR046807">
    <property type="entry name" value="Tra1_central"/>
</dbReference>
<dbReference type="GO" id="GO:0000124">
    <property type="term" value="C:SAGA complex"/>
    <property type="evidence" value="ECO:0007669"/>
    <property type="project" value="TreeGrafter"/>
</dbReference>
<evidence type="ECO:0000259" key="3">
    <source>
        <dbReference type="PROSITE" id="PS51189"/>
    </source>
</evidence>
<dbReference type="InterPro" id="IPR016024">
    <property type="entry name" value="ARM-type_fold"/>
</dbReference>
<dbReference type="CDD" id="cd05163">
    <property type="entry name" value="PIKK_TRRAP"/>
    <property type="match status" value="1"/>
</dbReference>
<dbReference type="Pfam" id="PF20206">
    <property type="entry name" value="Tra1_ring"/>
    <property type="match status" value="3"/>
</dbReference>
<dbReference type="InterPro" id="IPR011009">
    <property type="entry name" value="Kinase-like_dom_sf"/>
</dbReference>
<dbReference type="GO" id="GO:0006355">
    <property type="term" value="P:regulation of DNA-templated transcription"/>
    <property type="evidence" value="ECO:0007669"/>
    <property type="project" value="TreeGrafter"/>
</dbReference>
<dbReference type="EMBL" id="GL377302">
    <property type="protein sequence ID" value="EFJ03049.1"/>
    <property type="molecule type" value="Genomic_DNA"/>
</dbReference>
<dbReference type="PANTHER" id="PTHR11139:SF1">
    <property type="entry name" value="TRANSFORMATION_TRANSCRIPTION DOMAIN-ASSOCIATED PROTEIN"/>
    <property type="match status" value="1"/>
</dbReference>
<dbReference type="VEuPathDB" id="FungiDB:SCHCODRAFT_02538820"/>
<keyword evidence="5" id="KW-1185">Reference proteome</keyword>
<evidence type="ECO:0000313" key="4">
    <source>
        <dbReference type="EMBL" id="EFJ03049.1"/>
    </source>
</evidence>
<dbReference type="Pfam" id="PF20175">
    <property type="entry name" value="Tra1_central"/>
    <property type="match status" value="1"/>
</dbReference>
<dbReference type="GO" id="GO:0005634">
    <property type="term" value="C:nucleus"/>
    <property type="evidence" value="ECO:0007669"/>
    <property type="project" value="TreeGrafter"/>
</dbReference>
<evidence type="ECO:0000313" key="5">
    <source>
        <dbReference type="Proteomes" id="UP000007431"/>
    </source>
</evidence>
<dbReference type="InterPro" id="IPR000403">
    <property type="entry name" value="PI3/4_kinase_cat_dom"/>
</dbReference>
<evidence type="ECO:0000256" key="1">
    <source>
        <dbReference type="ARBA" id="ARBA00007234"/>
    </source>
</evidence>
<dbReference type="Pfam" id="PF00454">
    <property type="entry name" value="PI3_PI4_kinase"/>
    <property type="match status" value="1"/>
</dbReference>
<dbReference type="eggNOG" id="KOG0889">
    <property type="taxonomic scope" value="Eukaryota"/>
</dbReference>
<dbReference type="SMART" id="SM00146">
    <property type="entry name" value="PI3Kc"/>
    <property type="match status" value="1"/>
</dbReference>
<dbReference type="InterPro" id="IPR050517">
    <property type="entry name" value="DDR_Repair_Kinase"/>
</dbReference>
<dbReference type="GO" id="GO:0035267">
    <property type="term" value="C:NuA4 histone acetyltransferase complex"/>
    <property type="evidence" value="ECO:0007669"/>
    <property type="project" value="TreeGrafter"/>
</dbReference>
<dbReference type="InterPro" id="IPR014009">
    <property type="entry name" value="PIK_FAT"/>
</dbReference>
<dbReference type="Pfam" id="PF02259">
    <property type="entry name" value="FAT"/>
    <property type="match status" value="1"/>
</dbReference>
<dbReference type="Gene3D" id="1.10.1070.11">
    <property type="entry name" value="Phosphatidylinositol 3-/4-kinase, catalytic domain"/>
    <property type="match status" value="1"/>
</dbReference>
<dbReference type="PROSITE" id="PS51189">
    <property type="entry name" value="FAT"/>
    <property type="match status" value="1"/>
</dbReference>
<feature type="domain" description="PI3K/PI4K catalytic" evidence="2">
    <location>
        <begin position="3079"/>
        <end position="3420"/>
    </location>
</feature>
<dbReference type="STRING" id="578458.D8PQ42"/>
<evidence type="ECO:0008006" key="6">
    <source>
        <dbReference type="Google" id="ProtNLM"/>
    </source>
</evidence>
<dbReference type="PROSITE" id="PS50290">
    <property type="entry name" value="PI3_4_KINASE_3"/>
    <property type="match status" value="1"/>
</dbReference>
<dbReference type="HOGENOM" id="CLU_000129_1_0_1"/>
<accession>D8PQ42</accession>
<feature type="domain" description="FAT" evidence="3">
    <location>
        <begin position="2301"/>
        <end position="2850"/>
    </location>
</feature>
<comment type="similarity">
    <text evidence="1">Belongs to the PI3/PI4-kinase family. TRA1 subfamily.</text>
</comment>
<protein>
    <recommendedName>
        <fullName evidence="6">Non-specific serine/threonine protein kinase</fullName>
    </recommendedName>
</protein>
<dbReference type="SUPFAM" id="SSF56112">
    <property type="entry name" value="Protein kinase-like (PK-like)"/>
    <property type="match status" value="1"/>
</dbReference>
<gene>
    <name evidence="4" type="ORF">SCHCODRAFT_12680</name>
</gene>
<dbReference type="FunCoup" id="D8PQ42">
    <property type="interactions" value="673"/>
</dbReference>
<sequence>MIPSVLELLRSGEVAFSRPSLEFKFRLMLTDIINHLPHGEQVKAHLPAIPQTLLHILRHDNEDMGALACKTLVDYMRVYRFMPDDFQRELVSIFLELQRNVITLVDETLSEDSAVLDSVVALPSIRSFKVATEMGLFVTFLFSSYPRTQTPEPLQHLVEPAFELLQVEAPAQKAAREAKEAMGETWYGMAPTIKNAQAYSDLMLAQIKMLSFVIFVERSASPEMKRGDALMLATFRIIQDLPSSSHSLRKDILAPFRHMITTPHRRALVPYIEKVIDERVLLGTGFTAREALRPAIYGLVTDFIHHTRGDLDMEQIELVIRTYLPQIQNPTLGNFLQIPCLKMLMGLTETLVSRGSNPQVGKILRSMFDAFLDRLDALVVMQEELSATMSRARAGTTDTIDMVYIEKSRPIGGVYFATEKSPMDTITRKQHFMALVHSFRSVLQGMKKCEVAPPEGTQIFRMFEGCIRCAALFDPDPRMADPPPDSIAEHLGPVFVEIDPHVFQEIWTVKIDFFYNYALKRIPLVNLCQVLLMREPTSSTMLSVILKYLVDRLPLLGDLDDYHAAYTIRYYKMAFGALDKEVYSATNESIIAGHLPKLLMDCFPLAAKASRPTHYYSLLRSIYRAIGSGRFEMLYKEVLPLLPEMLENMNRHLLASEGNGRDLLVHLCLTIPLRLTHLLPHLTHLMHPLAIALKSPDPNIIGQGLRTLELCIDNLTPDFLDPTLNNVLRELMEALHDLLKPRPANHVFAHTAIRILGKLGGRNRRLLTKEPVFEWQHISDSAAVSVSFAGGTSKVALAPTATLALHVLRKQVANALEREHAFEFVEGCVGELLNEGINNRDTENVFRCCIDAVFEAVHIPEFNERAEKLMKEASSFVFRTEIRRRQSPLVEGTRPTPSSMLSTLLDAIPQAMAHDNPTRAKKAADLVRAIVEDLVATRDDVAVKAEDLMIILHQIANRFTALAFEDGWARKVACCAGIEIMTETPHVAVRWVHERETEIYRTILHVLKDIPIDVERDVSRFMDAMLRVLEMCNPRIEGQQHPFNRAASLIGVFFVEIQAPNPLVRDAVHKAMDRVVRLSGWSATELLSPHRERLLSSIYTKPLRALPCSIQIGMIEAIRYCITLDPPLAELNDELLRLLHEALGLADAEDASLLGRNHPRQGTLDVNRLRVACIKLLTASMPLTDFYSKQHQTRQRVTSVYFKSLYSPSLEVKNVAHEGLRMVLNHQSRLPKELLQTGLRPILMNLADPKRLSVPGLEGLARLLELLTNYFKVEIGHKLLDHFRAVADKQTLQASSKLALYNNEAITKLVRLANIFHLLPSAANIFLESLVNAIVDAEREMHFSSRTPFSEPLAKYLERYPSEGIDFFMRNLHSPKHVRTLRSILQASLAPGLQRELASRAGVMVSLFIRGPEPALVLPTLHLFQDIAELDHTWLAQNGFVVDALVDLWRNDLKIAQSDPSVVERIVATRDVFITALKQIPRIDLLTEIISLYSLNLGINLIPTTRFLYEHVALSHDLMFRRNVLYRFLTWSDQPARTPADRSHFLRYMVTPILQVHAVREKAVEELIDADYVHQLSKRTWQAPKAMDPNNGMNEDAKIELLYLMIVFVQHYSKLLEDERKGILKYAWDVIPNEEDNLVKQTALLLTARCYAAFQAPANFIMRSWSTLLRTPQEIKNNIRAEALSTITQSLPGPEPGQEFPQWAMMARRLTQEEGSTQLTTSTLCQLIVKHPQLFYPVRALFVAHISNSLSKLGMNNATAAEYRAISIEVLHILYDWEQQAMEEIAKGGKAWTTPLIVKENMVSYLIRIATSQPDPRLVADPRIALSLDSPSHLVTRSLALLKLVVGPKGFTDVTFGLRYFSKPLESLNNDSTISWAISCARVLQIISSEQTDDWFRTHAEFLHKLLHRGMLSENVALYDALYPILERLLRLYPLPKEDEEVDTPMADFFKFVYTAIADGLAKHAPVRGTLLMLKAVVGPTPERITEFSQGLLKLFAKLVKDHASLPPDSPLLDASVKQIIIAFEIMQTSMTYLGEQRKQFIAVANLLIEKSRSVVLIRYMLDMVRNWTLSSQETYPTMREKSAILQKMVIFETRGTAVFIPYLQLIYDIFTEASLRRSDLTHRLEAPFLVGCRAPDPALREKFMDLLDSSVPRSLSNRLTYIFGVQNWDALADHNWTYLAIYLVLGAADSSPRSNAMLVDGALARPSTDALVSPMRRLLCLDLQAAHDTWTSLFPAAWPHISRREQSEITYHLINCLTREYHARQAQARPNVIQAFLAGSHACSPPLNLPPHLVKYLAKTYGAWHVGMEILGTSLHYVKDDEPSVRDYVYDSLADVYAELAEEDMFYGVWRHRSLHSDTNNGLAFEQIGMWEQAQQTYEAAQSKARTGTIPFTEQEYCLWEDHWILAAQKLQQWDLLYDLAKAENNPELLLESAWRTKNWDENISLIEEQMALLPQPPTIRRLIFEAFLSLVKGSEPPEKNAEFTKALEDATQLSLRKWVNLPSHLSPAHVPLLQNFQQFVELQEAVSIYASLATTVAGNLEKKSGDLKVVLQAWRERLPNIHDDISIWSDLVNWRQNVFNSINKIYVPLIPQQGQNGGTTSNTNTFGFRGFHETAWIINRFAHVARKHELLDVCMSALTKIYTLPNIEISEAFLKLREQARCHYQKPAELASGLEVINNTNLVFFTASQKSEFYTLKGMFSAKMGRHDDAGLAFAQAVQLDMQQPKAWAQWGRFSDRLFKENSSDLNHAASAVTCYLQAAGLYKNGKSRPLLGRVLWLLSMDDSSMTVLRAFDTYKGETVPWFWIAYIPQLCQAFMHKEMKQARYILLQIARHYPQALFYHLRTFRDEILGVKRLASSRQVAAARASEAANGGGADAAGPTASPASGAESGLQSAQAISAGQGTQVKDPVSKQAWDYLEEIVQILKTMFPLLTLSMETLVDQINTKFKLNLEEEYYRNICLLLHDASTMYVSRTNVPDDDGLLKQASIDNMRRVHAHFEQDFLLPKLTHQEYMQRLQSWRDRYERSLDSRPRTQSLDSISHYLTQFQYSKIDEIEVPGQYTEDKDNNQNFVRIQKFAPRVENGRTSGTPWKRFTIIGNDNSRTTFALQFPYLRHFRREERTMQVFRTLNLALRRKKETLRRNLTFHVPMSIALNTTMRLWMTDSSYTTLQDVYDQYCVDKGMSREEAIFFIGERVRKTLRDIKNSQRQQQNPSKVEYLMMKKDIIDELMTKLVPDNILSNYMLRTMKGPTELWRMRKQFTTQLAANSFLTYVFGVTHRSPNTFFFSRETGQITMAALTPGMAQNIPMSMSTDAVPFRFTPNLQHFVGPIGTEALMTAGLVAIGRSLTDTEHELESYICLFARDEMTSWFNMRERSWSAEPQFRAVVFSNIDQFVKRSCILACKEQREIASSQDGSVLTQPVVSSATNLILQATNPLQLTKMGELYSPWF</sequence>
<proteinExistence type="inferred from homology"/>
<dbReference type="InterPro" id="IPR036940">
    <property type="entry name" value="PI3/4_kinase_cat_sf"/>
</dbReference>
<reference evidence="4 5" key="1">
    <citation type="journal article" date="2010" name="Nat. Biotechnol.">
        <title>Genome sequence of the model mushroom Schizophyllum commune.</title>
        <authorList>
            <person name="Ohm R.A."/>
            <person name="de Jong J.F."/>
            <person name="Lugones L.G."/>
            <person name="Aerts A."/>
            <person name="Kothe E."/>
            <person name="Stajich J.E."/>
            <person name="de Vries R.P."/>
            <person name="Record E."/>
            <person name="Levasseur A."/>
            <person name="Baker S.E."/>
            <person name="Bartholomew K.A."/>
            <person name="Coutinho P.M."/>
            <person name="Erdmann S."/>
            <person name="Fowler T.J."/>
            <person name="Gathman A.C."/>
            <person name="Lombard V."/>
            <person name="Henrissat B."/>
            <person name="Knabe N."/>
            <person name="Kuees U."/>
            <person name="Lilly W.W."/>
            <person name="Lindquist E."/>
            <person name="Lucas S."/>
            <person name="Magnuson J.K."/>
            <person name="Piumi F."/>
            <person name="Raudaskoski M."/>
            <person name="Salamov A."/>
            <person name="Schmutz J."/>
            <person name="Schwarze F.W.M.R."/>
            <person name="vanKuyk P.A."/>
            <person name="Horton J.S."/>
            <person name="Grigoriev I.V."/>
            <person name="Woesten H.A.B."/>
        </authorList>
    </citation>
    <scope>NUCLEOTIDE SEQUENCE [LARGE SCALE GENOMIC DNA]</scope>
    <source>
        <strain evidence="5">H4-8 / FGSC 9210</strain>
    </source>
</reference>
<dbReference type="PANTHER" id="PTHR11139">
    <property type="entry name" value="ATAXIA TELANGIECTASIA MUTATED ATM -RELATED"/>
    <property type="match status" value="1"/>
</dbReference>
<evidence type="ECO:0000259" key="2">
    <source>
        <dbReference type="PROSITE" id="PS50290"/>
    </source>
</evidence>
<dbReference type="Proteomes" id="UP000007431">
    <property type="component" value="Unassembled WGS sequence"/>
</dbReference>
<dbReference type="SUPFAM" id="SSF48371">
    <property type="entry name" value="ARM repeat"/>
    <property type="match status" value="3"/>
</dbReference>